<keyword evidence="1" id="KW-0812">Transmembrane</keyword>
<keyword evidence="1" id="KW-1133">Transmembrane helix</keyword>
<dbReference type="AlphaFoldDB" id="A0A6J6R721"/>
<dbReference type="EMBL" id="CAEZYA010000075">
    <property type="protein sequence ID" value="CAB4717338.1"/>
    <property type="molecule type" value="Genomic_DNA"/>
</dbReference>
<protein>
    <submittedName>
        <fullName evidence="2">Unannotated protein</fullName>
    </submittedName>
</protein>
<evidence type="ECO:0000256" key="1">
    <source>
        <dbReference type="SAM" id="Phobius"/>
    </source>
</evidence>
<accession>A0A6J6R721</accession>
<name>A0A6J6R721_9ZZZZ</name>
<sequence>MKSLNPTVNIVRFSSTQAVASLVTLATCGAILISFGHTAAHNIVRDKKILTIARTPVVIRVIRLNFICFCVRGIKEVWRLAAALVLRSINMAKKTTAKPATKPWPTFRIIKASITGLPSPGAPMRAAITTNETAAITV</sequence>
<evidence type="ECO:0000313" key="2">
    <source>
        <dbReference type="EMBL" id="CAB4717338.1"/>
    </source>
</evidence>
<reference evidence="2" key="1">
    <citation type="submission" date="2020-05" db="EMBL/GenBank/DDBJ databases">
        <authorList>
            <person name="Chiriac C."/>
            <person name="Salcher M."/>
            <person name="Ghai R."/>
            <person name="Kavagutti S V."/>
        </authorList>
    </citation>
    <scope>NUCLEOTIDE SEQUENCE</scope>
</reference>
<feature type="transmembrane region" description="Helical" evidence="1">
    <location>
        <begin position="20"/>
        <end position="40"/>
    </location>
</feature>
<gene>
    <name evidence="2" type="ORF">UFOPK2627_01366</name>
</gene>
<organism evidence="2">
    <name type="scientific">freshwater metagenome</name>
    <dbReference type="NCBI Taxonomy" id="449393"/>
    <lineage>
        <taxon>unclassified sequences</taxon>
        <taxon>metagenomes</taxon>
        <taxon>ecological metagenomes</taxon>
    </lineage>
</organism>
<keyword evidence="1" id="KW-0472">Membrane</keyword>
<proteinExistence type="predicted"/>